<dbReference type="InterPro" id="IPR017941">
    <property type="entry name" value="Rieske_2Fe-2S"/>
</dbReference>
<evidence type="ECO:0000259" key="7">
    <source>
        <dbReference type="PROSITE" id="PS51296"/>
    </source>
</evidence>
<dbReference type="CDD" id="cd03469">
    <property type="entry name" value="Rieske_RO_Alpha_N"/>
    <property type="match status" value="1"/>
</dbReference>
<evidence type="ECO:0000256" key="3">
    <source>
        <dbReference type="ARBA" id="ARBA00022723"/>
    </source>
</evidence>
<gene>
    <name evidence="8" type="ORF">H1D24_19300</name>
</gene>
<evidence type="ECO:0000256" key="6">
    <source>
        <dbReference type="ARBA" id="ARBA00023014"/>
    </source>
</evidence>
<keyword evidence="3" id="KW-0479">Metal-binding</keyword>
<dbReference type="InterPro" id="IPR036922">
    <property type="entry name" value="Rieske_2Fe-2S_sf"/>
</dbReference>
<dbReference type="GO" id="GO:0051537">
    <property type="term" value="F:2 iron, 2 sulfur cluster binding"/>
    <property type="evidence" value="ECO:0007669"/>
    <property type="project" value="UniProtKB-KW"/>
</dbReference>
<evidence type="ECO:0000256" key="1">
    <source>
        <dbReference type="ARBA" id="ARBA00001962"/>
    </source>
</evidence>
<dbReference type="PROSITE" id="PS51296">
    <property type="entry name" value="RIESKE"/>
    <property type="match status" value="1"/>
</dbReference>
<dbReference type="GO" id="GO:0004497">
    <property type="term" value="F:monooxygenase activity"/>
    <property type="evidence" value="ECO:0007669"/>
    <property type="project" value="UniProtKB-ARBA"/>
</dbReference>
<dbReference type="InterPro" id="IPR001663">
    <property type="entry name" value="Rng_hydr_dOase-A"/>
</dbReference>
<dbReference type="GO" id="GO:0016705">
    <property type="term" value="F:oxidoreductase activity, acting on paired donors, with incorporation or reduction of molecular oxygen"/>
    <property type="evidence" value="ECO:0007669"/>
    <property type="project" value="UniProtKB-ARBA"/>
</dbReference>
<dbReference type="Pfam" id="PF00355">
    <property type="entry name" value="Rieske"/>
    <property type="match status" value="1"/>
</dbReference>
<dbReference type="Gene3D" id="2.102.10.10">
    <property type="entry name" value="Rieske [2Fe-2S] iron-sulphur domain"/>
    <property type="match status" value="1"/>
</dbReference>
<feature type="domain" description="Rieske" evidence="7">
    <location>
        <begin position="50"/>
        <end position="165"/>
    </location>
</feature>
<dbReference type="GO" id="GO:0051213">
    <property type="term" value="F:dioxygenase activity"/>
    <property type="evidence" value="ECO:0007669"/>
    <property type="project" value="UniProtKB-KW"/>
</dbReference>
<proteinExistence type="predicted"/>
<evidence type="ECO:0000256" key="5">
    <source>
        <dbReference type="ARBA" id="ARBA00023004"/>
    </source>
</evidence>
<sequence>MTGIQERLATGKGKFTPHFPELGTAPVDYEDSISQEFFEAEREAVFRRSWLKVGRIEQLPKRGSYFTRDLPGLGSIVVVRSTNDTVRALHNVCAHRGNKLVWQEHPQEESQGTCRAFTCKYHGWRYGLDGKIAHITNEDQFFDLDKSRLRMPPLHCEVFAGFIFVNFGKDAEPLRSFLGERLLELESYPFGEMTQRFGYRTRIKGNWKLSIDAVLEWYHPPYVHARFIDPDVSKAEKLVPPVDAYHYDIFDPHMLTSVPGPPPLPPRRPGELGPVQRNQKWIYRLFRAGLFGPDDVPDVGPLPEALNKGDIRSWGNDSFWLFPNFSVQIWARNFYITYQYWPDAVDSHTYELDIYFPPPENAQQRLAQELVADSTIEFAMQDSNTVEATHSALATRANQQFHLSDQELLIRNFHKVIRDAVDAHQSAAKEEDHR</sequence>
<protein>
    <submittedName>
        <fullName evidence="8">Aromatic ring-hydroxylating dioxygenase subunit alpha</fullName>
    </submittedName>
</protein>
<dbReference type="SUPFAM" id="SSF50022">
    <property type="entry name" value="ISP domain"/>
    <property type="match status" value="1"/>
</dbReference>
<dbReference type="Pfam" id="PF00848">
    <property type="entry name" value="Ring_hydroxyl_A"/>
    <property type="match status" value="1"/>
</dbReference>
<dbReference type="RefSeq" id="WP_181658857.1">
    <property type="nucleotide sequence ID" value="NZ_JACEHE010000011.1"/>
</dbReference>
<dbReference type="InterPro" id="IPR015879">
    <property type="entry name" value="Ring_hydroxy_dOase_asu_C_dom"/>
</dbReference>
<evidence type="ECO:0000313" key="8">
    <source>
        <dbReference type="EMBL" id="MBA2947901.1"/>
    </source>
</evidence>
<comment type="caution">
    <text evidence="8">The sequence shown here is derived from an EMBL/GenBank/DDBJ whole genome shotgun (WGS) entry which is preliminary data.</text>
</comment>
<evidence type="ECO:0000256" key="2">
    <source>
        <dbReference type="ARBA" id="ARBA00022714"/>
    </source>
</evidence>
<dbReference type="GO" id="GO:0005506">
    <property type="term" value="F:iron ion binding"/>
    <property type="evidence" value="ECO:0007669"/>
    <property type="project" value="InterPro"/>
</dbReference>
<dbReference type="Gene3D" id="3.90.380.10">
    <property type="entry name" value="Naphthalene 1,2-dioxygenase Alpha Subunit, Chain A, domain 1"/>
    <property type="match status" value="1"/>
</dbReference>
<evidence type="ECO:0000256" key="4">
    <source>
        <dbReference type="ARBA" id="ARBA00023002"/>
    </source>
</evidence>
<keyword evidence="6" id="KW-0411">Iron-sulfur</keyword>
<dbReference type="EMBL" id="JACEHE010000011">
    <property type="protein sequence ID" value="MBA2947901.1"/>
    <property type="molecule type" value="Genomic_DNA"/>
</dbReference>
<dbReference type="PRINTS" id="PR00090">
    <property type="entry name" value="RNGDIOXGNASE"/>
</dbReference>
<keyword evidence="2" id="KW-0001">2Fe-2S</keyword>
<dbReference type="SUPFAM" id="SSF55961">
    <property type="entry name" value="Bet v1-like"/>
    <property type="match status" value="1"/>
</dbReference>
<name>A0A7W0IA90_9ACTN</name>
<keyword evidence="8" id="KW-0223">Dioxygenase</keyword>
<keyword evidence="4" id="KW-0560">Oxidoreductase</keyword>
<dbReference type="CDD" id="cd00680">
    <property type="entry name" value="RHO_alpha_C"/>
    <property type="match status" value="1"/>
</dbReference>
<accession>A0A7W0IA90</accession>
<evidence type="ECO:0000313" key="9">
    <source>
        <dbReference type="Proteomes" id="UP000545761"/>
    </source>
</evidence>
<comment type="cofactor">
    <cofactor evidence="1">
        <name>Fe cation</name>
        <dbReference type="ChEBI" id="CHEBI:24875"/>
    </cofactor>
</comment>
<dbReference type="Proteomes" id="UP000545761">
    <property type="component" value="Unassembled WGS sequence"/>
</dbReference>
<dbReference type="PANTHER" id="PTHR43756:SF5">
    <property type="entry name" value="CHOLINE MONOOXYGENASE, CHLOROPLASTIC"/>
    <property type="match status" value="1"/>
</dbReference>
<reference evidence="8 9" key="1">
    <citation type="submission" date="2020-07" db="EMBL/GenBank/DDBJ databases">
        <title>Streptomyces isolated from Indian soil.</title>
        <authorList>
            <person name="Mandal S."/>
            <person name="Maiti P.K."/>
        </authorList>
    </citation>
    <scope>NUCLEOTIDE SEQUENCE [LARGE SCALE GENOMIC DNA]</scope>
    <source>
        <strain evidence="8 9">PSKA28</strain>
    </source>
</reference>
<dbReference type="AlphaFoldDB" id="A0A7W0IA90"/>
<dbReference type="PANTHER" id="PTHR43756">
    <property type="entry name" value="CHOLINE MONOOXYGENASE, CHLOROPLASTIC"/>
    <property type="match status" value="1"/>
</dbReference>
<organism evidence="8 9">
    <name type="scientific">Streptomyces himalayensis subsp. himalayensis</name>
    <dbReference type="NCBI Taxonomy" id="2756131"/>
    <lineage>
        <taxon>Bacteria</taxon>
        <taxon>Bacillati</taxon>
        <taxon>Actinomycetota</taxon>
        <taxon>Actinomycetes</taxon>
        <taxon>Kitasatosporales</taxon>
        <taxon>Streptomycetaceae</taxon>
        <taxon>Streptomyces</taxon>
        <taxon>Streptomyces himalayensis</taxon>
    </lineage>
</organism>
<keyword evidence="5" id="KW-0408">Iron</keyword>